<dbReference type="AlphaFoldDB" id="A0A4D5RDF7"/>
<evidence type="ECO:0000313" key="1">
    <source>
        <dbReference type="EMBL" id="MOY35145.1"/>
    </source>
</evidence>
<accession>A0A4D5RDF7</accession>
<protein>
    <submittedName>
        <fullName evidence="1">Putative secreted protein</fullName>
    </submittedName>
</protein>
<organism evidence="1">
    <name type="scientific">Ixodes scapularis</name>
    <name type="common">Black-legged tick</name>
    <name type="synonym">Deer tick</name>
    <dbReference type="NCBI Taxonomy" id="6945"/>
    <lineage>
        <taxon>Eukaryota</taxon>
        <taxon>Metazoa</taxon>
        <taxon>Ecdysozoa</taxon>
        <taxon>Arthropoda</taxon>
        <taxon>Chelicerata</taxon>
        <taxon>Arachnida</taxon>
        <taxon>Acari</taxon>
        <taxon>Parasitiformes</taxon>
        <taxon>Ixodida</taxon>
        <taxon>Ixodoidea</taxon>
        <taxon>Ixodidae</taxon>
        <taxon>Ixodinae</taxon>
        <taxon>Ixodes</taxon>
    </lineage>
</organism>
<name>A0A4D5RDF7_IXOSC</name>
<sequence>MRAASRRSVSSRMCSLPLCLSKRAGGDVLRSLYFRNLLDSCTPLYSDKEEKMAARCAMPKAVTSCKAARDIAP</sequence>
<reference evidence="1" key="1">
    <citation type="submission" date="2019-04" db="EMBL/GenBank/DDBJ databases">
        <title>An insight into the mialome of Ixodes scapularis.</title>
        <authorList>
            <person name="Ribeiro J.M."/>
            <person name="Mather T.N."/>
            <person name="Karim S."/>
        </authorList>
    </citation>
    <scope>NUCLEOTIDE SEQUENCE</scope>
</reference>
<proteinExistence type="predicted"/>
<dbReference type="EMBL" id="GHJT01001174">
    <property type="protein sequence ID" value="MOY35145.1"/>
    <property type="molecule type" value="Transcribed_RNA"/>
</dbReference>